<name>A0A2N5PUP9_MEDGN</name>
<dbReference type="Proteomes" id="UP000234840">
    <property type="component" value="Unassembled WGS sequence"/>
</dbReference>
<evidence type="ECO:0000313" key="1">
    <source>
        <dbReference type="EMBL" id="PLT79226.1"/>
    </source>
</evidence>
<dbReference type="EMBL" id="NIHW01000080">
    <property type="protein sequence ID" value="PLT79226.1"/>
    <property type="molecule type" value="Genomic_DNA"/>
</dbReference>
<accession>A0A2N5PUP9</accession>
<protein>
    <submittedName>
        <fullName evidence="1">Uncharacterized protein</fullName>
    </submittedName>
</protein>
<evidence type="ECO:0000313" key="2">
    <source>
        <dbReference type="Proteomes" id="UP000234840"/>
    </source>
</evidence>
<organism evidence="1 2">
    <name type="scientific">Mediterraneibacter gnavus</name>
    <name type="common">Ruminococcus gnavus</name>
    <dbReference type="NCBI Taxonomy" id="33038"/>
    <lineage>
        <taxon>Bacteria</taxon>
        <taxon>Bacillati</taxon>
        <taxon>Bacillota</taxon>
        <taxon>Clostridia</taxon>
        <taxon>Lachnospirales</taxon>
        <taxon>Lachnospiraceae</taxon>
        <taxon>Mediterraneibacter</taxon>
    </lineage>
</organism>
<proteinExistence type="predicted"/>
<dbReference type="AlphaFoldDB" id="A0A2N5PUP9"/>
<dbReference type="RefSeq" id="WP_101883040.1">
    <property type="nucleotide sequence ID" value="NZ_OZ186720.1"/>
</dbReference>
<gene>
    <name evidence="1" type="ORF">CDL20_14690</name>
</gene>
<reference evidence="1 2" key="1">
    <citation type="journal article" date="2017" name="Genome Med.">
        <title>A novel Ruminococcus gnavus clade enriched in inflammatory bowel disease patients.</title>
        <authorList>
            <person name="Hall A.B."/>
            <person name="Yassour M."/>
            <person name="Sauk J."/>
            <person name="Garner A."/>
            <person name="Jiang X."/>
            <person name="Arthur T."/>
            <person name="Lagoudas G.K."/>
            <person name="Vatanen T."/>
            <person name="Fornelos N."/>
            <person name="Wilson R."/>
            <person name="Bertha M."/>
            <person name="Cohen M."/>
            <person name="Garber J."/>
            <person name="Khalili H."/>
            <person name="Gevers D."/>
            <person name="Ananthakrishnan A.N."/>
            <person name="Kugathasan S."/>
            <person name="Lander E.S."/>
            <person name="Blainey P."/>
            <person name="Vlamakis H."/>
            <person name="Xavier R.J."/>
            <person name="Huttenhower C."/>
        </authorList>
    </citation>
    <scope>NUCLEOTIDE SEQUENCE [LARGE SCALE GENOMIC DNA]</scope>
    <source>
        <strain evidence="1 2">RJX1128</strain>
    </source>
</reference>
<sequence>MKHFKQLQIHIICEGESRFPSINVKVRDVLIYSDYDKFVNMILPNEEVKDSTLINVTQAGVVGIGAIELMKKLFRYVVEIENELKANSTECIVKSVYDSYRSKTLNLVEEATKSFKTACEYVALNATENIVEVQDTKTILCECAEQIEQDIFVLVEENGLEEIMPVLDGFMEKFCYFVDLSGVTVNN</sequence>
<comment type="caution">
    <text evidence="1">The sequence shown here is derived from an EMBL/GenBank/DDBJ whole genome shotgun (WGS) entry which is preliminary data.</text>
</comment>